<gene>
    <name evidence="1" type="ORF">J3S90_01995</name>
</gene>
<evidence type="ECO:0008006" key="3">
    <source>
        <dbReference type="Google" id="ProtNLM"/>
    </source>
</evidence>
<organism evidence="1 2">
    <name type="scientific">Flavobacterium flabelliforme</name>
    <dbReference type="NCBI Taxonomy" id="2816119"/>
    <lineage>
        <taxon>Bacteria</taxon>
        <taxon>Pseudomonadati</taxon>
        <taxon>Bacteroidota</taxon>
        <taxon>Flavobacteriia</taxon>
        <taxon>Flavobacteriales</taxon>
        <taxon>Flavobacteriaceae</taxon>
        <taxon>Flavobacterium</taxon>
    </lineage>
</organism>
<evidence type="ECO:0000313" key="1">
    <source>
        <dbReference type="EMBL" id="MBP4140570.1"/>
    </source>
</evidence>
<dbReference type="EMBL" id="JAGFBU010000001">
    <property type="protein sequence ID" value="MBP4140570.1"/>
    <property type="molecule type" value="Genomic_DNA"/>
</dbReference>
<proteinExistence type="predicted"/>
<reference evidence="1 2" key="1">
    <citation type="submission" date="2021-03" db="EMBL/GenBank/DDBJ databases">
        <title>Flavobacterium Flabelliformis Sp. Nov. And Flavobacterium Geliluteum Sp. Nov., Two Novel Multidrug Resistant Psychrophilic Species Isolated From Antarctica.</title>
        <authorList>
            <person name="Kralova S."/>
            <person name="Busse H.J."/>
            <person name="Bezdicek M."/>
            <person name="Nykrynova M."/>
            <person name="Kroupova E."/>
            <person name="Krsek D."/>
            <person name="Sedlacek I."/>
        </authorList>
    </citation>
    <scope>NUCLEOTIDE SEQUENCE [LARGE SCALE GENOMIC DNA]</scope>
    <source>
        <strain evidence="1 2">P4023</strain>
    </source>
</reference>
<comment type="caution">
    <text evidence="1">The sequence shown here is derived from an EMBL/GenBank/DDBJ whole genome shotgun (WGS) entry which is preliminary data.</text>
</comment>
<protein>
    <recommendedName>
        <fullName evidence="3">YD repeat-containing protein</fullName>
    </recommendedName>
</protein>
<evidence type="ECO:0000313" key="2">
    <source>
        <dbReference type="Proteomes" id="UP000674217"/>
    </source>
</evidence>
<name>A0ABS5CPM6_9FLAO</name>
<dbReference type="RefSeq" id="WP_210644393.1">
    <property type="nucleotide sequence ID" value="NZ_JAGFBU010000001.1"/>
</dbReference>
<accession>A0ABS5CPM6</accession>
<keyword evidence="2" id="KW-1185">Reference proteome</keyword>
<sequence>MLTSCSKDDVKNSSEDTVLLKKIEISRIDPVSNSTIAVTYDGNKIVQILEDDEKTVYYYTGDLITKKDFFEQGLLSDREEFIYLNNKLSSLMTTSFLNNIVTDKEKSEYKHNSDGTVDYNNYEINILTGSQTSLTSGKLTIFNGNIVKDENTSSITTYEYDNKNNPLKNVLGLNKLLDPFSTLNNVVKYSYSQKNSSISYTTVHEYIYNNINYPTEVKLSGNGKLSSNEKFIY</sequence>
<dbReference type="Proteomes" id="UP000674217">
    <property type="component" value="Unassembled WGS sequence"/>
</dbReference>